<keyword evidence="1" id="KW-0732">Signal</keyword>
<sequence length="312" mass="33090">MNLRLVLAAMIASPCVAPPASATPLLDPPASCARQFDPATPLRARVGEPSSEVLAAYRGSGATGVGPHRLSDVEWQQVDAAIAALPQRHRDILRRHLRRISFIEASTGAGNALTSRVEAACGEALFDLTLRAGLFRETLSDFLTTKEAGLFQGDGSGTTVRIEAGKMPAVPYILLHESTHIVDGVLGLATRDAFREGVWAKEGGRALAPGLAANPVGSIAWRGGARRPIGEAAALYGGLRQTPFTSLYGSVAPGEDLAELVAWQQLASRWKVRPAIVVRGADAKVRLRYRPLATPAVRARMRRVAVLLGTAS</sequence>
<name>A0A7X6BDD8_9SPHN</name>
<feature type="chain" id="PRO_5030786619" description="Secreted protein" evidence="1">
    <location>
        <begin position="23"/>
        <end position="312"/>
    </location>
</feature>
<evidence type="ECO:0000256" key="1">
    <source>
        <dbReference type="SAM" id="SignalP"/>
    </source>
</evidence>
<dbReference type="Proteomes" id="UP000531251">
    <property type="component" value="Unassembled WGS sequence"/>
</dbReference>
<evidence type="ECO:0000313" key="2">
    <source>
        <dbReference type="EMBL" id="NJB98190.1"/>
    </source>
</evidence>
<feature type="signal peptide" evidence="1">
    <location>
        <begin position="1"/>
        <end position="22"/>
    </location>
</feature>
<evidence type="ECO:0000313" key="3">
    <source>
        <dbReference type="Proteomes" id="UP000531251"/>
    </source>
</evidence>
<accession>A0A7X6BDD8</accession>
<organism evidence="2 3">
    <name type="scientific">Sphingomonas trueperi</name>
    <dbReference type="NCBI Taxonomy" id="53317"/>
    <lineage>
        <taxon>Bacteria</taxon>
        <taxon>Pseudomonadati</taxon>
        <taxon>Pseudomonadota</taxon>
        <taxon>Alphaproteobacteria</taxon>
        <taxon>Sphingomonadales</taxon>
        <taxon>Sphingomonadaceae</taxon>
        <taxon>Sphingomonas</taxon>
    </lineage>
</organism>
<keyword evidence="3" id="KW-1185">Reference proteome</keyword>
<protein>
    <recommendedName>
        <fullName evidence="4">Secreted protein</fullName>
    </recommendedName>
</protein>
<evidence type="ECO:0008006" key="4">
    <source>
        <dbReference type="Google" id="ProtNLM"/>
    </source>
</evidence>
<reference evidence="2 3" key="1">
    <citation type="submission" date="2020-03" db="EMBL/GenBank/DDBJ databases">
        <title>Genomic Encyclopedia of Type Strains, Phase IV (KMG-IV): sequencing the most valuable type-strain genomes for metagenomic binning, comparative biology and taxonomic classification.</title>
        <authorList>
            <person name="Goeker M."/>
        </authorList>
    </citation>
    <scope>NUCLEOTIDE SEQUENCE [LARGE SCALE GENOMIC DNA]</scope>
    <source>
        <strain evidence="2 3">DSM 7225</strain>
    </source>
</reference>
<dbReference type="EMBL" id="JAATJB010000007">
    <property type="protein sequence ID" value="NJB98190.1"/>
    <property type="molecule type" value="Genomic_DNA"/>
</dbReference>
<comment type="caution">
    <text evidence="2">The sequence shown here is derived from an EMBL/GenBank/DDBJ whole genome shotgun (WGS) entry which is preliminary data.</text>
</comment>
<gene>
    <name evidence="2" type="ORF">GGR89_002521</name>
</gene>
<dbReference type="RefSeq" id="WP_125976745.1">
    <property type="nucleotide sequence ID" value="NZ_BAAADY010000003.1"/>
</dbReference>
<dbReference type="AlphaFoldDB" id="A0A7X6BDD8"/>
<proteinExistence type="predicted"/>